<evidence type="ECO:0000313" key="3">
    <source>
        <dbReference type="EMBL" id="CCH54721.1"/>
    </source>
</evidence>
<evidence type="ECO:0000259" key="2">
    <source>
        <dbReference type="Pfam" id="PF07995"/>
    </source>
</evidence>
<evidence type="ECO:0000313" key="4">
    <source>
        <dbReference type="Proteomes" id="UP000009309"/>
    </source>
</evidence>
<gene>
    <name evidence="3" type="ORF">BN8_03920</name>
</gene>
<comment type="caution">
    <text evidence="3">The sequence shown here is derived from an EMBL/GenBank/DDBJ whole genome shotgun (WGS) entry which is preliminary data.</text>
</comment>
<proteinExistence type="predicted"/>
<feature type="region of interest" description="Disordered" evidence="1">
    <location>
        <begin position="68"/>
        <end position="92"/>
    </location>
</feature>
<dbReference type="InterPro" id="IPR011041">
    <property type="entry name" value="Quinoprot_gluc/sorb_DH_b-prop"/>
</dbReference>
<reference evidence="3 4" key="1">
    <citation type="journal article" date="2012" name="J. Bacteriol.">
        <title>Genome Sequence of the Filamentous Bacterium Fibrisoma limi BUZ 3T.</title>
        <authorList>
            <person name="Filippini M."/>
            <person name="Qi W."/>
            <person name="Jaenicke S."/>
            <person name="Goesmann A."/>
            <person name="Smits T.H."/>
            <person name="Bagheri H.C."/>
        </authorList>
    </citation>
    <scope>NUCLEOTIDE SEQUENCE [LARGE SCALE GENOMIC DNA]</scope>
    <source>
        <strain evidence="4">BUZ 3T</strain>
    </source>
</reference>
<dbReference type="InterPro" id="IPR011042">
    <property type="entry name" value="6-blade_b-propeller_TolB-like"/>
</dbReference>
<organism evidence="3 4">
    <name type="scientific">Fibrisoma limi BUZ 3</name>
    <dbReference type="NCBI Taxonomy" id="1185876"/>
    <lineage>
        <taxon>Bacteria</taxon>
        <taxon>Pseudomonadati</taxon>
        <taxon>Bacteroidota</taxon>
        <taxon>Cytophagia</taxon>
        <taxon>Cytophagales</taxon>
        <taxon>Spirosomataceae</taxon>
        <taxon>Fibrisoma</taxon>
    </lineage>
</organism>
<dbReference type="PANTHER" id="PTHR19328:SF75">
    <property type="entry name" value="ALDOSE SUGAR DEHYDROGENASE YLII"/>
    <property type="match status" value="1"/>
</dbReference>
<dbReference type="PANTHER" id="PTHR19328">
    <property type="entry name" value="HEDGEHOG-INTERACTING PROTEIN"/>
    <property type="match status" value="1"/>
</dbReference>
<feature type="domain" description="Glucose/Sorbosone dehydrogenase" evidence="2">
    <location>
        <begin position="115"/>
        <end position="445"/>
    </location>
</feature>
<evidence type="ECO:0000256" key="1">
    <source>
        <dbReference type="SAM" id="MobiDB-lite"/>
    </source>
</evidence>
<dbReference type="Proteomes" id="UP000009309">
    <property type="component" value="Unassembled WGS sequence"/>
</dbReference>
<name>I2GLE5_9BACT</name>
<dbReference type="InterPro" id="IPR012938">
    <property type="entry name" value="Glc/Sorbosone_DH"/>
</dbReference>
<dbReference type="AlphaFoldDB" id="I2GLE5"/>
<sequence>MNSTNGPAKDSSDCERCIPEFTLLQNFGKLIMQHDKLHTTSSVLLFMVGLSLAVGACGQNVADNSKSVAQASGSLPPVETKDPNSNYTPAFSGQTRVAGVKTSTPYEGKVLTEALKSPWGITSLPDGRLLVTEKEGTMRIVTSAGQVSEPITGLPKVNAAGQGGLLGVRVDPDFASNRMVYWVFSEPLPDGNLTAVAKGKLSADEKKIEGATVIYRATPAYKGTLHYGGRILIDKAGNLIISTGERSDLVTRPQAQSTNSGLGKVIRITKDGKPASGNPFVGQTEARPELYSYGHRNVQSLAFHPVTGDLWEGEFGPRGGDEINRVEPGKNYGWPTITYGIEYSGKKVGEAIQQKEGLEQPVYYWDPSVSPSGMTFYSGNAIPEWKNNLFVGTLSGMHIARLVIEKNKVVGEERLLADQYQRFRDVTQGNDGALYAVTDQGRLYRIAKK</sequence>
<feature type="compositionally biased region" description="Polar residues" evidence="1">
    <location>
        <begin position="83"/>
        <end position="92"/>
    </location>
</feature>
<keyword evidence="4" id="KW-1185">Reference proteome</keyword>
<dbReference type="eggNOG" id="COG2133">
    <property type="taxonomic scope" value="Bacteria"/>
</dbReference>
<dbReference type="Gene3D" id="2.120.10.30">
    <property type="entry name" value="TolB, C-terminal domain"/>
    <property type="match status" value="1"/>
</dbReference>
<dbReference type="SUPFAM" id="SSF50952">
    <property type="entry name" value="Soluble quinoprotein glucose dehydrogenase"/>
    <property type="match status" value="1"/>
</dbReference>
<dbReference type="STRING" id="1185876.BN8_03920"/>
<dbReference type="Pfam" id="PF07995">
    <property type="entry name" value="GSDH"/>
    <property type="match status" value="1"/>
</dbReference>
<accession>I2GLE5</accession>
<dbReference type="EMBL" id="CAIT01000007">
    <property type="protein sequence ID" value="CCH54721.1"/>
    <property type="molecule type" value="Genomic_DNA"/>
</dbReference>
<protein>
    <submittedName>
        <fullName evidence="3">Glucose sorbosone dehydrogenase</fullName>
    </submittedName>
</protein>